<sequence>MGPSGEPSAESEKLMARQLRHLRAIAVLGCASVIVLLAGSPASADNPPPLACGTPAMPGPCAQTAHFTNQQGFETPLGTPTNASTCPDWLVNDLPFLDMTGNGVEHVNANKAQDFWATNTFTGTGTLTLYPPSSVNLVFDSQGNIVSATITGPADTILTGHITDWFGVSANQSSAVIHGTVNVTGTLTDGTQLSVHYTTHASWTPGQIPFVDAPHLSFNKVTC</sequence>
<accession>A0ABN3MDD6</accession>
<organism evidence="1 2">
    <name type="scientific">Terrabacter carboxydivorans</name>
    <dbReference type="NCBI Taxonomy" id="619730"/>
    <lineage>
        <taxon>Bacteria</taxon>
        <taxon>Bacillati</taxon>
        <taxon>Actinomycetota</taxon>
        <taxon>Actinomycetes</taxon>
        <taxon>Micrococcales</taxon>
        <taxon>Intrasporangiaceae</taxon>
        <taxon>Terrabacter</taxon>
    </lineage>
</organism>
<evidence type="ECO:0000313" key="2">
    <source>
        <dbReference type="Proteomes" id="UP001500730"/>
    </source>
</evidence>
<proteinExistence type="predicted"/>
<name>A0ABN3MDD6_9MICO</name>
<dbReference type="EMBL" id="BAAARE010000026">
    <property type="protein sequence ID" value="GAA2499203.1"/>
    <property type="molecule type" value="Genomic_DNA"/>
</dbReference>
<reference evidence="1 2" key="1">
    <citation type="journal article" date="2019" name="Int. J. Syst. Evol. Microbiol.">
        <title>The Global Catalogue of Microorganisms (GCM) 10K type strain sequencing project: providing services to taxonomists for standard genome sequencing and annotation.</title>
        <authorList>
            <consortium name="The Broad Institute Genomics Platform"/>
            <consortium name="The Broad Institute Genome Sequencing Center for Infectious Disease"/>
            <person name="Wu L."/>
            <person name="Ma J."/>
        </authorList>
    </citation>
    <scope>NUCLEOTIDE SEQUENCE [LARGE SCALE GENOMIC DNA]</scope>
    <source>
        <strain evidence="1 2">JCM 16259</strain>
    </source>
</reference>
<dbReference type="Proteomes" id="UP001500730">
    <property type="component" value="Unassembled WGS sequence"/>
</dbReference>
<keyword evidence="2" id="KW-1185">Reference proteome</keyword>
<comment type="caution">
    <text evidence="1">The sequence shown here is derived from an EMBL/GenBank/DDBJ whole genome shotgun (WGS) entry which is preliminary data.</text>
</comment>
<evidence type="ECO:0000313" key="1">
    <source>
        <dbReference type="EMBL" id="GAA2499203.1"/>
    </source>
</evidence>
<protein>
    <submittedName>
        <fullName evidence="1">Uncharacterized protein</fullName>
    </submittedName>
</protein>
<gene>
    <name evidence="1" type="ORF">GCM10009858_41920</name>
</gene>